<dbReference type="PANTHER" id="PTHR39178:SF1">
    <property type="entry name" value="RIBOSOMAL-PROCESSING CYSTEINE PROTEASE PRP"/>
    <property type="match status" value="1"/>
</dbReference>
<name>A0A9D1VGW3_9LACO</name>
<reference evidence="7" key="1">
    <citation type="journal article" date="2021" name="PeerJ">
        <title>Extensive microbial diversity within the chicken gut microbiome revealed by metagenomics and culture.</title>
        <authorList>
            <person name="Gilroy R."/>
            <person name="Ravi A."/>
            <person name="Getino M."/>
            <person name="Pursley I."/>
            <person name="Horton D.L."/>
            <person name="Alikhan N.F."/>
            <person name="Baker D."/>
            <person name="Gharbi K."/>
            <person name="Hall N."/>
            <person name="Watson M."/>
            <person name="Adriaenssens E.M."/>
            <person name="Foster-Nyarko E."/>
            <person name="Jarju S."/>
            <person name="Secka A."/>
            <person name="Antonio M."/>
            <person name="Oren A."/>
            <person name="Chaudhuri R.R."/>
            <person name="La Ragione R."/>
            <person name="Hildebrand F."/>
            <person name="Pallen M.J."/>
        </authorList>
    </citation>
    <scope>NUCLEOTIDE SEQUENCE</scope>
    <source>
        <strain evidence="7">ChiSxjej3B15-572</strain>
    </source>
</reference>
<dbReference type="SUPFAM" id="SSF118010">
    <property type="entry name" value="TM1457-like"/>
    <property type="match status" value="1"/>
</dbReference>
<dbReference type="InterPro" id="IPR007422">
    <property type="entry name" value="Peptidase_Prp"/>
</dbReference>
<dbReference type="Gene3D" id="3.30.70.1490">
    <property type="entry name" value="Cysteine protease Prp"/>
    <property type="match status" value="1"/>
</dbReference>
<comment type="similarity">
    <text evidence="5">Belongs to the Prp family.</text>
</comment>
<evidence type="ECO:0000256" key="4">
    <source>
        <dbReference type="ARBA" id="ARBA00022807"/>
    </source>
</evidence>
<sequence>MIKASFSITPNHQTVAFKLTGHADAGDYGHDIVCAAVSVLSISTVNGLTKVVHSTPKIDKNDTEGGYLQVTQIATGHDAQILMNTFLNAMEDIQEQYPDFVSIKIHEVHAGGEQV</sequence>
<evidence type="ECO:0000256" key="2">
    <source>
        <dbReference type="ARBA" id="ARBA00022670"/>
    </source>
</evidence>
<dbReference type="PANTHER" id="PTHR39178">
    <property type="entry name" value="HYPOTHETICAL RIBOSOME-ASSOCIATED PROTEIN"/>
    <property type="match status" value="1"/>
</dbReference>
<organism evidence="7 8">
    <name type="scientific">Candidatus Limosilactobacillus merdigallinarum</name>
    <dbReference type="NCBI Taxonomy" id="2838652"/>
    <lineage>
        <taxon>Bacteria</taxon>
        <taxon>Bacillati</taxon>
        <taxon>Bacillota</taxon>
        <taxon>Bacilli</taxon>
        <taxon>Lactobacillales</taxon>
        <taxon>Lactobacillaceae</taxon>
        <taxon>Limosilactobacillus</taxon>
    </lineage>
</organism>
<dbReference type="EMBL" id="DXFH01000002">
    <property type="protein sequence ID" value="HIX35125.1"/>
    <property type="molecule type" value="Genomic_DNA"/>
</dbReference>
<dbReference type="AlphaFoldDB" id="A0A9D1VGW3"/>
<dbReference type="GO" id="GO:0008234">
    <property type="term" value="F:cysteine-type peptidase activity"/>
    <property type="evidence" value="ECO:0007669"/>
    <property type="project" value="UniProtKB-KW"/>
</dbReference>
<evidence type="ECO:0000313" key="7">
    <source>
        <dbReference type="EMBL" id="HIX35125.1"/>
    </source>
</evidence>
<evidence type="ECO:0000256" key="6">
    <source>
        <dbReference type="ARBA" id="ARBA00044538"/>
    </source>
</evidence>
<evidence type="ECO:0000256" key="3">
    <source>
        <dbReference type="ARBA" id="ARBA00022801"/>
    </source>
</evidence>
<protein>
    <recommendedName>
        <fullName evidence="6">Ribosomal processing cysteine protease Prp</fullName>
    </recommendedName>
</protein>
<reference evidence="7" key="2">
    <citation type="submission" date="2021-04" db="EMBL/GenBank/DDBJ databases">
        <authorList>
            <person name="Gilroy R."/>
        </authorList>
    </citation>
    <scope>NUCLEOTIDE SEQUENCE</scope>
    <source>
        <strain evidence="7">ChiSxjej3B15-572</strain>
    </source>
</reference>
<gene>
    <name evidence="7" type="ORF">H9856_01735</name>
</gene>
<keyword evidence="4" id="KW-0788">Thiol protease</keyword>
<dbReference type="InterPro" id="IPR036764">
    <property type="entry name" value="Peptidase_Prp_sf"/>
</dbReference>
<accession>A0A9D1VGW3</accession>
<dbReference type="GO" id="GO:0042254">
    <property type="term" value="P:ribosome biogenesis"/>
    <property type="evidence" value="ECO:0007669"/>
    <property type="project" value="UniProtKB-KW"/>
</dbReference>
<proteinExistence type="inferred from homology"/>
<comment type="caution">
    <text evidence="7">The sequence shown here is derived from an EMBL/GenBank/DDBJ whole genome shotgun (WGS) entry which is preliminary data.</text>
</comment>
<dbReference type="CDD" id="cd16332">
    <property type="entry name" value="Prp-like"/>
    <property type="match status" value="1"/>
</dbReference>
<evidence type="ECO:0000256" key="5">
    <source>
        <dbReference type="ARBA" id="ARBA00044503"/>
    </source>
</evidence>
<dbReference type="GO" id="GO:0006508">
    <property type="term" value="P:proteolysis"/>
    <property type="evidence" value="ECO:0007669"/>
    <property type="project" value="UniProtKB-KW"/>
</dbReference>
<keyword evidence="2 7" id="KW-0645">Protease</keyword>
<evidence type="ECO:0000313" key="8">
    <source>
        <dbReference type="Proteomes" id="UP000824231"/>
    </source>
</evidence>
<dbReference type="Pfam" id="PF04327">
    <property type="entry name" value="Peptidase_Prp"/>
    <property type="match status" value="1"/>
</dbReference>
<dbReference type="Proteomes" id="UP000824231">
    <property type="component" value="Unassembled WGS sequence"/>
</dbReference>
<keyword evidence="1" id="KW-0690">Ribosome biogenesis</keyword>
<evidence type="ECO:0000256" key="1">
    <source>
        <dbReference type="ARBA" id="ARBA00022517"/>
    </source>
</evidence>
<keyword evidence="3" id="KW-0378">Hydrolase</keyword>